<name>A0ABU5I1A6_9HYPH</name>
<dbReference type="EMBL" id="JAXLPB010000002">
    <property type="protein sequence ID" value="MDY8108865.1"/>
    <property type="molecule type" value="Genomic_DNA"/>
</dbReference>
<evidence type="ECO:0008006" key="3">
    <source>
        <dbReference type="Google" id="ProtNLM"/>
    </source>
</evidence>
<comment type="caution">
    <text evidence="1">The sequence shown here is derived from an EMBL/GenBank/DDBJ whole genome shotgun (WGS) entry which is preliminary data.</text>
</comment>
<reference evidence="1 2" key="1">
    <citation type="submission" date="2023-12" db="EMBL/GenBank/DDBJ databases">
        <title>Description of Novel Strain Fulvimarina sp. 2208YS6-2-32 isolated from Uroteuthis (Photololigo) edulis.</title>
        <authorList>
            <person name="Park J.-S."/>
        </authorList>
    </citation>
    <scope>NUCLEOTIDE SEQUENCE [LARGE SCALE GENOMIC DNA]</scope>
    <source>
        <strain evidence="1 2">2208YS6-2-32</strain>
    </source>
</reference>
<gene>
    <name evidence="1" type="ORF">U0C82_06865</name>
</gene>
<proteinExistence type="predicted"/>
<dbReference type="RefSeq" id="WP_322186333.1">
    <property type="nucleotide sequence ID" value="NZ_JAXLPB010000002.1"/>
</dbReference>
<organism evidence="1 2">
    <name type="scientific">Fulvimarina uroteuthidis</name>
    <dbReference type="NCBI Taxonomy" id="3098149"/>
    <lineage>
        <taxon>Bacteria</taxon>
        <taxon>Pseudomonadati</taxon>
        <taxon>Pseudomonadota</taxon>
        <taxon>Alphaproteobacteria</taxon>
        <taxon>Hyphomicrobiales</taxon>
        <taxon>Aurantimonadaceae</taxon>
        <taxon>Fulvimarina</taxon>
    </lineage>
</organism>
<keyword evidence="2" id="KW-1185">Reference proteome</keyword>
<accession>A0ABU5I1A6</accession>
<evidence type="ECO:0000313" key="1">
    <source>
        <dbReference type="EMBL" id="MDY8108865.1"/>
    </source>
</evidence>
<dbReference type="Proteomes" id="UP001294412">
    <property type="component" value="Unassembled WGS sequence"/>
</dbReference>
<protein>
    <recommendedName>
        <fullName evidence="3">Calcium-binding protein</fullName>
    </recommendedName>
</protein>
<sequence>MSLDSGNSSLNVTNAAQIVALNASGTTGGTLTATYNAATVAGTADVQAVSLTNTANTTINANGIETVNITAVGANTAAQVTGNGITNVNVGGAGSIALANTLAATTTTFNASANTGGVSAIFAAGGNVTATGGSSNDSFNFGTGLTANAAGAPGDVVNGGAGFDTVRVTSAGNYSAATAAAPFNGLTSIERVSFDGVNGATVNGATFTNTGITNIEFNTSGVVAVPGNAGPDGIAGNGDDVAAIVADPTVGADTIDNAGSARTYEFGTANAGAATFNLNGTSTTLNIGLLGTLGTAAINDGLDANVGALNVNLSATAPAGSLATININSMGDLADAVAGVGGTFNDVGTITAVAGSTINISGAGNLDLVGLTNRGTINASTSTGNLVIEGSAISTTNTAAVSGGDTITLGAGIDIVQFGSGAASGVANTTNAATTALGLQFDVVNSFNAAVGGDVLDFTGIAGDADYTALSATAQASINALSGAAATVRAAADIAVANTAQDGVVAGEWTAFTFQGQTYAVYDAADGAGEVFVDADDLLVQLTGVTVANLGDANFA</sequence>
<evidence type="ECO:0000313" key="2">
    <source>
        <dbReference type="Proteomes" id="UP001294412"/>
    </source>
</evidence>